<dbReference type="EMBL" id="JADCTT010000002">
    <property type="protein sequence ID" value="KAF9757449.1"/>
    <property type="molecule type" value="Genomic_DNA"/>
</dbReference>
<protein>
    <recommendedName>
        <fullName evidence="3">Thioesterase domain-containing protein</fullName>
    </recommendedName>
</protein>
<dbReference type="AlphaFoldDB" id="A0A8H7NK20"/>
<dbReference type="InterPro" id="IPR029069">
    <property type="entry name" value="HotDog_dom_sf"/>
</dbReference>
<gene>
    <name evidence="1" type="ORF">IM811_008393</name>
</gene>
<dbReference type="Proteomes" id="UP000616885">
    <property type="component" value="Unassembled WGS sequence"/>
</dbReference>
<evidence type="ECO:0008006" key="3">
    <source>
        <dbReference type="Google" id="ProtNLM"/>
    </source>
</evidence>
<evidence type="ECO:0000313" key="2">
    <source>
        <dbReference type="Proteomes" id="UP000616885"/>
    </source>
</evidence>
<comment type="caution">
    <text evidence="1">The sequence shown here is derived from an EMBL/GenBank/DDBJ whole genome shotgun (WGS) entry which is preliminary data.</text>
</comment>
<name>A0A8H7NK20_BIOOC</name>
<dbReference type="Pfam" id="PF13279">
    <property type="entry name" value="4HBT_2"/>
    <property type="match status" value="1"/>
</dbReference>
<dbReference type="Gene3D" id="3.10.129.10">
    <property type="entry name" value="Hotdog Thioesterase"/>
    <property type="match status" value="1"/>
</dbReference>
<dbReference type="InterPro" id="IPR050563">
    <property type="entry name" value="4-hydroxybenzoyl-CoA_TE"/>
</dbReference>
<proteinExistence type="predicted"/>
<reference evidence="1" key="1">
    <citation type="submission" date="2020-10" db="EMBL/GenBank/DDBJ databases">
        <title>High-Quality Genome Resource of Clonostachys rosea strain S41 by Oxford Nanopore Long-Read Sequencing.</title>
        <authorList>
            <person name="Wang H."/>
        </authorList>
    </citation>
    <scope>NUCLEOTIDE SEQUENCE</scope>
    <source>
        <strain evidence="1">S41</strain>
    </source>
</reference>
<dbReference type="PANTHER" id="PTHR31793">
    <property type="entry name" value="4-HYDROXYBENZOYL-COA THIOESTERASE FAMILY MEMBER"/>
    <property type="match status" value="1"/>
</dbReference>
<dbReference type="PANTHER" id="PTHR31793:SF39">
    <property type="entry name" value="THIOESTERASE_THIOL ESTER DEHYDRASE-ISOMERASE"/>
    <property type="match status" value="1"/>
</dbReference>
<organism evidence="1 2">
    <name type="scientific">Bionectria ochroleuca</name>
    <name type="common">Gliocladium roseum</name>
    <dbReference type="NCBI Taxonomy" id="29856"/>
    <lineage>
        <taxon>Eukaryota</taxon>
        <taxon>Fungi</taxon>
        <taxon>Dikarya</taxon>
        <taxon>Ascomycota</taxon>
        <taxon>Pezizomycotina</taxon>
        <taxon>Sordariomycetes</taxon>
        <taxon>Hypocreomycetidae</taxon>
        <taxon>Hypocreales</taxon>
        <taxon>Bionectriaceae</taxon>
        <taxon>Clonostachys</taxon>
    </lineage>
</organism>
<evidence type="ECO:0000313" key="1">
    <source>
        <dbReference type="EMBL" id="KAF9757449.1"/>
    </source>
</evidence>
<dbReference type="SUPFAM" id="SSF54637">
    <property type="entry name" value="Thioesterase/thiol ester dehydrase-isomerase"/>
    <property type="match status" value="1"/>
</dbReference>
<dbReference type="CDD" id="cd00586">
    <property type="entry name" value="4HBT"/>
    <property type="match status" value="1"/>
</dbReference>
<sequence length="334" mass="38154">MNRHPASSLPARLVPALRIRQHRYLATTARWLGYPQPATQPGALSPPPLHLLTPHMVPPHLKRQINPRLSPNISGHPAPPPAAPEPLITEDTVCPPSLSSRWLSDLRAQAQIRISTEGQGPIVNSARRVLSHLHENWLDLLAGSEGYLVGPRWTGLANQQISWGDMDSMGHVNNVMYNRFAESSRLNYLRGFALASDEEHRQFWLELITPRSIGWILKSIRTEYKCPLFYPDNITVLHRLVNRPDKDTEKILMEAVIISNEKQRVAARCYEELVVYDYRIGQRTNLRPFMVEALQETYDLQEKNRGKITTHVLKLQESISPLATDQNKIWWKSS</sequence>
<accession>A0A8H7NK20</accession>
<dbReference type="GO" id="GO:0047617">
    <property type="term" value="F:fatty acyl-CoA hydrolase activity"/>
    <property type="evidence" value="ECO:0007669"/>
    <property type="project" value="TreeGrafter"/>
</dbReference>